<name>A0A9X3EP46_9BACT</name>
<feature type="compositionally biased region" description="Low complexity" evidence="1">
    <location>
        <begin position="104"/>
        <end position="121"/>
    </location>
</feature>
<dbReference type="AlphaFoldDB" id="A0A9X3EP46"/>
<feature type="compositionally biased region" description="Low complexity" evidence="1">
    <location>
        <begin position="68"/>
        <end position="97"/>
    </location>
</feature>
<dbReference type="EMBL" id="JAPNKE010000002">
    <property type="protein sequence ID" value="MCY1006819.1"/>
    <property type="molecule type" value="Genomic_DNA"/>
</dbReference>
<evidence type="ECO:0000256" key="1">
    <source>
        <dbReference type="SAM" id="MobiDB-lite"/>
    </source>
</evidence>
<protein>
    <submittedName>
        <fullName evidence="2">Uncharacterized protein</fullName>
    </submittedName>
</protein>
<comment type="caution">
    <text evidence="2">The sequence shown here is derived from an EMBL/GenBank/DDBJ whole genome shotgun (WGS) entry which is preliminary data.</text>
</comment>
<sequence length="121" mass="12223">MTPLDELAALLRPAGGGLFLVSTGRAEQLAMQRRIYGADDETGVDAAFRRNLAAIADARVVILGCPSTSAPASCAARTSGPRRSAPASSPATPTGRRGPPPPACSTSATCSSSRSCSTTTC</sequence>
<evidence type="ECO:0000313" key="3">
    <source>
        <dbReference type="Proteomes" id="UP001150924"/>
    </source>
</evidence>
<organism evidence="2 3">
    <name type="scientific">Nannocystis pusilla</name>
    <dbReference type="NCBI Taxonomy" id="889268"/>
    <lineage>
        <taxon>Bacteria</taxon>
        <taxon>Pseudomonadati</taxon>
        <taxon>Myxococcota</taxon>
        <taxon>Polyangia</taxon>
        <taxon>Nannocystales</taxon>
        <taxon>Nannocystaceae</taxon>
        <taxon>Nannocystis</taxon>
    </lineage>
</organism>
<reference evidence="2" key="1">
    <citation type="submission" date="2022-11" db="EMBL/GenBank/DDBJ databases">
        <title>Minimal conservation of predation-associated metabolite biosynthetic gene clusters underscores biosynthetic potential of Myxococcota including descriptions for ten novel species: Archangium lansinium sp. nov., Myxococcus landrumus sp. nov., Nannocystis bai.</title>
        <authorList>
            <person name="Ahearne A."/>
            <person name="Stevens C."/>
            <person name="Phillips K."/>
        </authorList>
    </citation>
    <scope>NUCLEOTIDE SEQUENCE</scope>
    <source>
        <strain evidence="2">Na p29</strain>
    </source>
</reference>
<gene>
    <name evidence="2" type="ORF">OV079_14910</name>
</gene>
<accession>A0A9X3EP46</accession>
<feature type="region of interest" description="Disordered" evidence="1">
    <location>
        <begin position="68"/>
        <end position="121"/>
    </location>
</feature>
<dbReference type="Proteomes" id="UP001150924">
    <property type="component" value="Unassembled WGS sequence"/>
</dbReference>
<proteinExistence type="predicted"/>
<keyword evidence="3" id="KW-1185">Reference proteome</keyword>
<evidence type="ECO:0000313" key="2">
    <source>
        <dbReference type="EMBL" id="MCY1006819.1"/>
    </source>
</evidence>
<dbReference type="RefSeq" id="WP_267778877.1">
    <property type="nucleotide sequence ID" value="NZ_JAPNKE010000002.1"/>
</dbReference>